<dbReference type="GO" id="GO:0046872">
    <property type="term" value="F:metal ion binding"/>
    <property type="evidence" value="ECO:0007669"/>
    <property type="project" value="UniProtKB-KW"/>
</dbReference>
<dbReference type="InterPro" id="IPR005493">
    <property type="entry name" value="RraA/RraA-like"/>
</dbReference>
<dbReference type="GO" id="GO:0047443">
    <property type="term" value="F:4-hydroxy-4-methyl-2-oxoglutarate aldolase activity"/>
    <property type="evidence" value="ECO:0007669"/>
    <property type="project" value="TreeGrafter"/>
</dbReference>
<dbReference type="RefSeq" id="XP_002844426.1">
    <property type="nucleotide sequence ID" value="XM_002844380.1"/>
</dbReference>
<feature type="binding site" evidence="1">
    <location>
        <begin position="117"/>
        <end position="120"/>
    </location>
    <ligand>
        <name>substrate</name>
    </ligand>
</feature>
<dbReference type="eggNOG" id="ENOG502S2PM">
    <property type="taxonomic scope" value="Eukaryota"/>
</dbReference>
<keyword evidence="1" id="KW-0479">Metal-binding</keyword>
<dbReference type="STRING" id="554155.C5FUI7"/>
<dbReference type="PANTHER" id="PTHR33254">
    <property type="entry name" value="4-HYDROXY-4-METHYL-2-OXOGLUTARATE ALDOLASE 3-RELATED"/>
    <property type="match status" value="1"/>
</dbReference>
<dbReference type="SUPFAM" id="SSF89562">
    <property type="entry name" value="RraA-like"/>
    <property type="match status" value="1"/>
</dbReference>
<dbReference type="GO" id="GO:0008948">
    <property type="term" value="F:oxaloacetate decarboxylase activity"/>
    <property type="evidence" value="ECO:0007669"/>
    <property type="project" value="TreeGrafter"/>
</dbReference>
<dbReference type="AlphaFoldDB" id="C5FUI7"/>
<dbReference type="Pfam" id="PF03737">
    <property type="entry name" value="RraA-like"/>
    <property type="match status" value="1"/>
</dbReference>
<dbReference type="Proteomes" id="UP000002035">
    <property type="component" value="Unassembled WGS sequence"/>
</dbReference>
<dbReference type="OrthoDB" id="1476984at2759"/>
<dbReference type="PANTHER" id="PTHR33254:SF4">
    <property type="entry name" value="4-HYDROXY-4-METHYL-2-OXOGLUTARATE ALDOLASE 3-RELATED"/>
    <property type="match status" value="1"/>
</dbReference>
<organism evidence="2 3">
    <name type="scientific">Arthroderma otae (strain ATCC MYA-4605 / CBS 113480)</name>
    <name type="common">Microsporum canis</name>
    <dbReference type="NCBI Taxonomy" id="554155"/>
    <lineage>
        <taxon>Eukaryota</taxon>
        <taxon>Fungi</taxon>
        <taxon>Dikarya</taxon>
        <taxon>Ascomycota</taxon>
        <taxon>Pezizomycotina</taxon>
        <taxon>Eurotiomycetes</taxon>
        <taxon>Eurotiomycetidae</taxon>
        <taxon>Onygenales</taxon>
        <taxon>Arthrodermataceae</taxon>
        <taxon>Microsporum</taxon>
    </lineage>
</organism>
<protein>
    <submittedName>
        <fullName evidence="2">DlpA domain-containing protein</fullName>
    </submittedName>
</protein>
<dbReference type="OMA" id="GQKNAVC"/>
<comment type="cofactor">
    <cofactor evidence="1">
        <name>Mg(2+)</name>
        <dbReference type="ChEBI" id="CHEBI:18420"/>
    </cofactor>
</comment>
<dbReference type="HOGENOM" id="CLU_072626_0_0_1"/>
<keyword evidence="3" id="KW-1185">Reference proteome</keyword>
<dbReference type="CDD" id="cd16841">
    <property type="entry name" value="RraA_family"/>
    <property type="match status" value="1"/>
</dbReference>
<name>C5FUI7_ARTOC</name>
<accession>C5FUI7</accession>
<gene>
    <name evidence="2" type="ORF">MCYG_06390</name>
</gene>
<keyword evidence="1" id="KW-0460">Magnesium</keyword>
<dbReference type="Gene3D" id="3.50.30.40">
    <property type="entry name" value="Ribonuclease E inhibitor RraA/RraA-like"/>
    <property type="match status" value="1"/>
</dbReference>
<sequence>MTKTDEEIFSTLREYSACDVSDALLKLEKAPKGATKYAGFIADLVPFSPSDKDTEKLPKIIGYASTVKFIPKDDPLPAESQDERHGFPSGTHWVDHIDADTVILLDQPVGQRCAVVGGILASRMKVKGAKGAIVNGRVRDLAELRNLQFPVWARGTSTVGAGAEAKAALRNVPISIQGVTISPGDILFCDPLEGVVVIPNGLIDDVLELMPKLVAADEKAKMDVLNGSTVFEAFKKHRSG</sequence>
<proteinExistence type="predicted"/>
<feature type="binding site" evidence="1">
    <location>
        <position position="139"/>
    </location>
    <ligand>
        <name>substrate</name>
    </ligand>
</feature>
<evidence type="ECO:0000313" key="3">
    <source>
        <dbReference type="Proteomes" id="UP000002035"/>
    </source>
</evidence>
<dbReference type="GeneID" id="9227306"/>
<reference evidence="3" key="1">
    <citation type="journal article" date="2012" name="MBio">
        <title>Comparative genome analysis of Trichophyton rubrum and related dermatophytes reveals candidate genes involved in infection.</title>
        <authorList>
            <person name="Martinez D.A."/>
            <person name="Oliver B.G."/>
            <person name="Graeser Y."/>
            <person name="Goldberg J.M."/>
            <person name="Li W."/>
            <person name="Martinez-Rossi N.M."/>
            <person name="Monod M."/>
            <person name="Shelest E."/>
            <person name="Barton R.C."/>
            <person name="Birch E."/>
            <person name="Brakhage A.A."/>
            <person name="Chen Z."/>
            <person name="Gurr S.J."/>
            <person name="Heiman D."/>
            <person name="Heitman J."/>
            <person name="Kosti I."/>
            <person name="Rossi A."/>
            <person name="Saif S."/>
            <person name="Samalova M."/>
            <person name="Saunders C.W."/>
            <person name="Shea T."/>
            <person name="Summerbell R.C."/>
            <person name="Xu J."/>
            <person name="Young S."/>
            <person name="Zeng Q."/>
            <person name="Birren B.W."/>
            <person name="Cuomo C.A."/>
            <person name="White T.C."/>
        </authorList>
    </citation>
    <scope>NUCLEOTIDE SEQUENCE [LARGE SCALE GENOMIC DNA]</scope>
    <source>
        <strain evidence="3">ATCC MYA-4605 / CBS 113480</strain>
    </source>
</reference>
<dbReference type="VEuPathDB" id="FungiDB:MCYG_06390"/>
<dbReference type="EMBL" id="DS995706">
    <property type="protein sequence ID" value="EEQ33571.1"/>
    <property type="molecule type" value="Genomic_DNA"/>
</dbReference>
<dbReference type="InterPro" id="IPR036704">
    <property type="entry name" value="RraA/RraA-like_sf"/>
</dbReference>
<evidence type="ECO:0000313" key="2">
    <source>
        <dbReference type="EMBL" id="EEQ33571.1"/>
    </source>
</evidence>
<evidence type="ECO:0000256" key="1">
    <source>
        <dbReference type="PIRSR" id="PIRSR605493-1"/>
    </source>
</evidence>
<feature type="binding site" evidence="1">
    <location>
        <position position="140"/>
    </location>
    <ligand>
        <name>Mg(2+)</name>
        <dbReference type="ChEBI" id="CHEBI:18420"/>
    </ligand>
</feature>